<sequence length="185" mass="20434">MDRRLQFEVTESIAVVRYPEICSGSPFTEDYARASAQLRRQTKAVALLHDLRGVSVTKLDSQLVLSDAREVAAGGRVRCVAFVLDCNPFWQSVITAMVSKFSPVQPSRVFGDVRAAREWCRQCLLNNAGGSQPNAHARPMVGATTLSASSPAAITRQCDGRVHCCSHFSSNLNRMCDSCWPWAWQ</sequence>
<accession>A0AB34IME8</accession>
<protein>
    <recommendedName>
        <fullName evidence="3">STAS/SEC14 domain-containing protein</fullName>
    </recommendedName>
</protein>
<evidence type="ECO:0000313" key="1">
    <source>
        <dbReference type="EMBL" id="KAL1500386.1"/>
    </source>
</evidence>
<comment type="caution">
    <text evidence="1">The sequence shown here is derived from an EMBL/GenBank/DDBJ whole genome shotgun (WGS) entry which is preliminary data.</text>
</comment>
<dbReference type="Proteomes" id="UP001515480">
    <property type="component" value="Unassembled WGS sequence"/>
</dbReference>
<proteinExistence type="predicted"/>
<keyword evidence="2" id="KW-1185">Reference proteome</keyword>
<evidence type="ECO:0000313" key="2">
    <source>
        <dbReference type="Proteomes" id="UP001515480"/>
    </source>
</evidence>
<reference evidence="1 2" key="1">
    <citation type="journal article" date="2024" name="Science">
        <title>Giant polyketide synthase enzymes in the biosynthesis of giant marine polyether toxins.</title>
        <authorList>
            <person name="Fallon T.R."/>
            <person name="Shende V.V."/>
            <person name="Wierzbicki I.H."/>
            <person name="Pendleton A.L."/>
            <person name="Watervoot N.F."/>
            <person name="Auber R.P."/>
            <person name="Gonzalez D.J."/>
            <person name="Wisecaver J.H."/>
            <person name="Moore B.S."/>
        </authorList>
    </citation>
    <scope>NUCLEOTIDE SEQUENCE [LARGE SCALE GENOMIC DNA]</scope>
    <source>
        <strain evidence="1 2">12B1</strain>
    </source>
</reference>
<evidence type="ECO:0008006" key="3">
    <source>
        <dbReference type="Google" id="ProtNLM"/>
    </source>
</evidence>
<gene>
    <name evidence="1" type="ORF">AB1Y20_013043</name>
</gene>
<dbReference type="AlphaFoldDB" id="A0AB34IME8"/>
<organism evidence="1 2">
    <name type="scientific">Prymnesium parvum</name>
    <name type="common">Toxic golden alga</name>
    <dbReference type="NCBI Taxonomy" id="97485"/>
    <lineage>
        <taxon>Eukaryota</taxon>
        <taxon>Haptista</taxon>
        <taxon>Haptophyta</taxon>
        <taxon>Prymnesiophyceae</taxon>
        <taxon>Prymnesiales</taxon>
        <taxon>Prymnesiaceae</taxon>
        <taxon>Prymnesium</taxon>
    </lineage>
</organism>
<dbReference type="EMBL" id="JBGBPQ010000023">
    <property type="protein sequence ID" value="KAL1500386.1"/>
    <property type="molecule type" value="Genomic_DNA"/>
</dbReference>
<name>A0AB34IME8_PRYPA</name>